<dbReference type="EMBL" id="OP413838">
    <property type="protein sequence ID" value="UYL64834.1"/>
    <property type="molecule type" value="Genomic_DNA"/>
</dbReference>
<organism evidence="1 2">
    <name type="scientific">Methanophagales virus PBV299</name>
    <dbReference type="NCBI Taxonomy" id="2987730"/>
    <lineage>
        <taxon>Viruses</taxon>
        <taxon>Duplodnaviria</taxon>
        <taxon>Heunggongvirae</taxon>
        <taxon>Uroviricota</taxon>
        <taxon>Caudoviricetes</taxon>
        <taxon>Nakonvirales</taxon>
        <taxon>Ahpuchviridae</taxon>
        <taxon>Kisinvirus</taxon>
        <taxon>Kisinvirus pescaderoense</taxon>
    </lineage>
</organism>
<evidence type="ECO:0000313" key="1">
    <source>
        <dbReference type="EMBL" id="UYL64834.1"/>
    </source>
</evidence>
<accession>A0ABY6GLF0</accession>
<name>A0ABY6GLF0_9CAUD</name>
<sequence length="51" mass="5770">MCPLKLHIKIIVYNPDGTSTVVADNKDFDLSPELRKKILLYLEALNLGEVK</sequence>
<gene>
    <name evidence="1" type="ORF">OFDIEDLO_00038</name>
</gene>
<protein>
    <submittedName>
        <fullName evidence="1">Uncharacterized protein</fullName>
    </submittedName>
</protein>
<evidence type="ECO:0000313" key="2">
    <source>
        <dbReference type="Proteomes" id="UP001156193"/>
    </source>
</evidence>
<keyword evidence="2" id="KW-1185">Reference proteome</keyword>
<dbReference type="Proteomes" id="UP001156193">
    <property type="component" value="Segment"/>
</dbReference>
<proteinExistence type="predicted"/>
<reference evidence="1 2" key="1">
    <citation type="submission" date="2022-09" db="EMBL/GenBank/DDBJ databases">
        <title>Evolutionary Diversification of Methanotrophic Ca. Methanophagales (ANME-1) and Their Expansive Virome.</title>
        <authorList>
            <person name="Laso-Perez R."/>
            <person name="Wu F."/>
            <person name="Cremiere A."/>
            <person name="Speth D."/>
            <person name="Magyar J.S."/>
            <person name="Krupovic M."/>
            <person name="Orphan V.J."/>
        </authorList>
    </citation>
    <scope>NUCLEOTIDE SEQUENCE [LARGE SCALE GENOMIC DNA]</scope>
    <source>
        <strain evidence="1">PBV299</strain>
    </source>
</reference>